<dbReference type="PANTHER" id="PTHR40780:SF2">
    <property type="entry name" value="DUF3669 DOMAIN-CONTAINING PROTEIN"/>
    <property type="match status" value="1"/>
</dbReference>
<organism evidence="2 3">
    <name type="scientific">Grifola frondosa</name>
    <name type="common">Maitake</name>
    <name type="synonym">Polyporus frondosus</name>
    <dbReference type="NCBI Taxonomy" id="5627"/>
    <lineage>
        <taxon>Eukaryota</taxon>
        <taxon>Fungi</taxon>
        <taxon>Dikarya</taxon>
        <taxon>Basidiomycota</taxon>
        <taxon>Agaricomycotina</taxon>
        <taxon>Agaricomycetes</taxon>
        <taxon>Polyporales</taxon>
        <taxon>Grifolaceae</taxon>
        <taxon>Grifola</taxon>
    </lineage>
</organism>
<dbReference type="AlphaFoldDB" id="A0A1C7MBU1"/>
<feature type="domain" description="DUF3669" evidence="1">
    <location>
        <begin position="235"/>
        <end position="285"/>
    </location>
</feature>
<sequence length="315" mass="35539">MSQGFGANSSTTESNRLERLGAGSFATIFVLHGQAVVYKVVRYPERASELRTEFETLHSLNLCYHGSVFTLPRAFAYYDPVAKEVTAFPPTPPVRRVREPRTVMKPSSFLRLGLTAPTYVLDRAHILPRDISDIVRELYYPEWAKNTVDQPMLCRLYFGKACRISSFVNPINFPIDATRYMTLFSEEPEMLLPIAEIAQGMGEMLGSIHWVAGFDGRDIEFVMGGDGYGGVRYYVIDFNQMHHSTSDESCIDALSGAFFANDPYYPLPRPSDQLYEAFKSAYVDVCPVELRHLARAFIQTIESAQASRDQTAVHE</sequence>
<dbReference type="Pfam" id="PF12417">
    <property type="entry name" value="DUF3669"/>
    <property type="match status" value="1"/>
</dbReference>
<evidence type="ECO:0000259" key="1">
    <source>
        <dbReference type="Pfam" id="PF12417"/>
    </source>
</evidence>
<keyword evidence="3" id="KW-1185">Reference proteome</keyword>
<dbReference type="OrthoDB" id="2993351at2759"/>
<dbReference type="InterPro" id="IPR022137">
    <property type="entry name" value="Znf_prot_DUF3669"/>
</dbReference>
<protein>
    <recommendedName>
        <fullName evidence="1">DUF3669 domain-containing protein</fullName>
    </recommendedName>
</protein>
<accession>A0A1C7MBU1</accession>
<reference evidence="2 3" key="1">
    <citation type="submission" date="2016-03" db="EMBL/GenBank/DDBJ databases">
        <title>Whole genome sequencing of Grifola frondosa 9006-11.</title>
        <authorList>
            <person name="Min B."/>
            <person name="Park H."/>
            <person name="Kim J.-G."/>
            <person name="Cho H."/>
            <person name="Oh Y.-L."/>
            <person name="Kong W.-S."/>
            <person name="Choi I.-G."/>
        </authorList>
    </citation>
    <scope>NUCLEOTIDE SEQUENCE [LARGE SCALE GENOMIC DNA]</scope>
    <source>
        <strain evidence="2 3">9006-11</strain>
    </source>
</reference>
<name>A0A1C7MBU1_GRIFR</name>
<dbReference type="EMBL" id="LUGG01000005">
    <property type="protein sequence ID" value="OBZ74383.1"/>
    <property type="molecule type" value="Genomic_DNA"/>
</dbReference>
<dbReference type="PANTHER" id="PTHR40780">
    <property type="entry name" value="DUF3669 DOMAIN-CONTAINING PROTEIN"/>
    <property type="match status" value="1"/>
</dbReference>
<evidence type="ECO:0000313" key="2">
    <source>
        <dbReference type="EMBL" id="OBZ74383.1"/>
    </source>
</evidence>
<proteinExistence type="predicted"/>
<evidence type="ECO:0000313" key="3">
    <source>
        <dbReference type="Proteomes" id="UP000092993"/>
    </source>
</evidence>
<dbReference type="Proteomes" id="UP000092993">
    <property type="component" value="Unassembled WGS sequence"/>
</dbReference>
<comment type="caution">
    <text evidence="2">The sequence shown here is derived from an EMBL/GenBank/DDBJ whole genome shotgun (WGS) entry which is preliminary data.</text>
</comment>
<gene>
    <name evidence="2" type="ORF">A0H81_05758</name>
</gene>
<dbReference type="OMA" id="AYNDPRD"/>